<evidence type="ECO:0000256" key="12">
    <source>
        <dbReference type="RuleBase" id="RU361134"/>
    </source>
</evidence>
<dbReference type="AlphaFoldDB" id="A0A0K6GAZ0"/>
<dbReference type="CDD" id="cd11317">
    <property type="entry name" value="AmyAc_bac_euk_AmyA"/>
    <property type="match status" value="1"/>
</dbReference>
<evidence type="ECO:0000256" key="13">
    <source>
        <dbReference type="SAM" id="MobiDB-lite"/>
    </source>
</evidence>
<dbReference type="GO" id="GO:2001070">
    <property type="term" value="F:starch binding"/>
    <property type="evidence" value="ECO:0007669"/>
    <property type="project" value="InterPro"/>
</dbReference>
<reference evidence="16 17" key="1">
    <citation type="submission" date="2015-07" db="EMBL/GenBank/DDBJ databases">
        <authorList>
            <person name="Noorani M."/>
        </authorList>
    </citation>
    <scope>NUCLEOTIDE SEQUENCE [LARGE SCALE GENOMIC DNA]</scope>
    <source>
        <strain evidence="16">BBA 69670</strain>
    </source>
</reference>
<feature type="chain" id="PRO_5005502746" description="Alpha-amylase" evidence="14">
    <location>
        <begin position="18"/>
        <end position="570"/>
    </location>
</feature>
<dbReference type="InterPro" id="IPR017853">
    <property type="entry name" value="GH"/>
</dbReference>
<dbReference type="GO" id="GO:0046872">
    <property type="term" value="F:metal ion binding"/>
    <property type="evidence" value="ECO:0007669"/>
    <property type="project" value="UniProtKB-KW"/>
</dbReference>
<sequence>MFYRLVSLAAAATAVVAAPTSLHSRAPSGSKTVIIQMFEWSWDSIAAECTNFIGPAGYGFVQVSPPSEHITGDVWWTDYQPVSYTLTSKRGNRSQFQNMINTCKNAGVGVIADTIFNHMSNVESGTGIGGSSFTHYNYPGTYQTQDFHHCGKNSNDDIVYYTTRAEIQTCELDNLADLATETEYVRGRLAAYVNDLLSLGVVGLRLDAAKHIATADIANILSRLSSKPYITQEVIFGSGEPVQPSEYTANGDVQEFRYTTALRDAFQSGGISSLNGLENRGWVASSGANVFVANHDTERDPAALSYKSGSIYTLASVFMLAYPYGTPTVLSSYTFSTRDDGNPTKGVGSCSGSGGANGWQCQHRWTAIAGMVKWRNGVTGSVNNWVSGTNQQIAFGRGSSGFVVINNADSAWTKTFTTPLAANSYCDMISGAAASGKCTGASYTVSGGTFTATVPARSAIALFTGAIGTGSGGGSTTVNFRVNATTTFGDNIFLAGSTSQLGSWAPDSSIAMSSASYPIWTVSVTLPAGTSFSYKYLRKTSSGSVVWESDPNRGATAPSTGSSTLSDTWR</sequence>
<evidence type="ECO:0000259" key="15">
    <source>
        <dbReference type="PROSITE" id="PS51166"/>
    </source>
</evidence>
<dbReference type="InterPro" id="IPR013783">
    <property type="entry name" value="Ig-like_fold"/>
</dbReference>
<name>A0A0K6GAZ0_9AGAM</name>
<dbReference type="Gene3D" id="2.60.40.10">
    <property type="entry name" value="Immunoglobulins"/>
    <property type="match status" value="1"/>
</dbReference>
<dbReference type="InterPro" id="IPR013784">
    <property type="entry name" value="Carb-bd-like_fold"/>
</dbReference>
<dbReference type="FunFam" id="2.60.40.10:FF:000552">
    <property type="entry name" value="Related to glucoamylase"/>
    <property type="match status" value="1"/>
</dbReference>
<keyword evidence="9 12" id="KW-0326">Glycosidase</keyword>
<evidence type="ECO:0000256" key="4">
    <source>
        <dbReference type="ARBA" id="ARBA00012595"/>
    </source>
</evidence>
<evidence type="ECO:0000313" key="16">
    <source>
        <dbReference type="EMBL" id="CUA75641.1"/>
    </source>
</evidence>
<dbReference type="InterPro" id="IPR006047">
    <property type="entry name" value="GH13_cat_dom"/>
</dbReference>
<comment type="similarity">
    <text evidence="3 11">Belongs to the glycosyl hydrolase 13 family.</text>
</comment>
<feature type="region of interest" description="Disordered" evidence="13">
    <location>
        <begin position="545"/>
        <end position="570"/>
    </location>
</feature>
<dbReference type="InterPro" id="IPR002044">
    <property type="entry name" value="CBM20"/>
</dbReference>
<keyword evidence="14" id="KW-0732">Signal</keyword>
<dbReference type="SMART" id="SM00642">
    <property type="entry name" value="Aamy"/>
    <property type="match status" value="1"/>
</dbReference>
<dbReference type="EC" id="3.2.1.1" evidence="4 12"/>
<keyword evidence="5" id="KW-0479">Metal-binding</keyword>
<dbReference type="GO" id="GO:0004556">
    <property type="term" value="F:alpha-amylase activity"/>
    <property type="evidence" value="ECO:0007669"/>
    <property type="project" value="UniProtKB-UniRule"/>
</dbReference>
<evidence type="ECO:0000256" key="8">
    <source>
        <dbReference type="ARBA" id="ARBA00023277"/>
    </source>
</evidence>
<evidence type="ECO:0000256" key="7">
    <source>
        <dbReference type="ARBA" id="ARBA00022837"/>
    </source>
</evidence>
<feature type="compositionally biased region" description="Polar residues" evidence="13">
    <location>
        <begin position="557"/>
        <end position="570"/>
    </location>
</feature>
<evidence type="ECO:0000256" key="6">
    <source>
        <dbReference type="ARBA" id="ARBA00022801"/>
    </source>
</evidence>
<dbReference type="Gene3D" id="3.20.20.80">
    <property type="entry name" value="Glycosidases"/>
    <property type="match status" value="1"/>
</dbReference>
<dbReference type="Pfam" id="PF02806">
    <property type="entry name" value="Alpha-amylase_C"/>
    <property type="match status" value="1"/>
</dbReference>
<dbReference type="Proteomes" id="UP000044841">
    <property type="component" value="Unassembled WGS sequence"/>
</dbReference>
<dbReference type="SUPFAM" id="SSF51011">
    <property type="entry name" value="Glycosyl hydrolase domain"/>
    <property type="match status" value="1"/>
</dbReference>
<dbReference type="SMART" id="SM00632">
    <property type="entry name" value="Aamy_C"/>
    <property type="match status" value="1"/>
</dbReference>
<dbReference type="InterPro" id="IPR006048">
    <property type="entry name" value="A-amylase/branching_C"/>
</dbReference>
<dbReference type="Gene3D" id="2.60.40.1180">
    <property type="entry name" value="Golgi alpha-mannosidase II"/>
    <property type="match status" value="1"/>
</dbReference>
<evidence type="ECO:0000313" key="17">
    <source>
        <dbReference type="Proteomes" id="UP000044841"/>
    </source>
</evidence>
<dbReference type="EMBL" id="CYGV01001583">
    <property type="protein sequence ID" value="CUA75641.1"/>
    <property type="molecule type" value="Genomic_DNA"/>
</dbReference>
<feature type="signal peptide" evidence="14">
    <location>
        <begin position="1"/>
        <end position="17"/>
    </location>
</feature>
<evidence type="ECO:0000256" key="14">
    <source>
        <dbReference type="SAM" id="SignalP"/>
    </source>
</evidence>
<dbReference type="SUPFAM" id="SSF49452">
    <property type="entry name" value="Starch-binding domain-like"/>
    <property type="match status" value="1"/>
</dbReference>
<proteinExistence type="inferred from homology"/>
<accession>A0A0K6GAZ0</accession>
<evidence type="ECO:0000256" key="11">
    <source>
        <dbReference type="RuleBase" id="RU003615"/>
    </source>
</evidence>
<comment type="cofactor">
    <cofactor evidence="2">
        <name>Ca(2+)</name>
        <dbReference type="ChEBI" id="CHEBI:29108"/>
    </cofactor>
</comment>
<gene>
    <name evidence="16" type="primary">amlB</name>
    <name evidence="16" type="ORF">RSOLAG22IIIB_11887</name>
</gene>
<keyword evidence="8 12" id="KW-0119">Carbohydrate metabolism</keyword>
<evidence type="ECO:0000256" key="3">
    <source>
        <dbReference type="ARBA" id="ARBA00008061"/>
    </source>
</evidence>
<dbReference type="SUPFAM" id="SSF51445">
    <property type="entry name" value="(Trans)glycosidases"/>
    <property type="match status" value="1"/>
</dbReference>
<evidence type="ECO:0000256" key="10">
    <source>
        <dbReference type="ARBA" id="ARBA00023326"/>
    </source>
</evidence>
<dbReference type="PRINTS" id="PR00110">
    <property type="entry name" value="ALPHAAMYLASE"/>
</dbReference>
<dbReference type="InterPro" id="IPR031319">
    <property type="entry name" value="A-amylase_C"/>
</dbReference>
<dbReference type="SMART" id="SM01065">
    <property type="entry name" value="CBM_2"/>
    <property type="match status" value="1"/>
</dbReference>
<evidence type="ECO:0000256" key="2">
    <source>
        <dbReference type="ARBA" id="ARBA00001913"/>
    </source>
</evidence>
<dbReference type="GO" id="GO:0000272">
    <property type="term" value="P:polysaccharide catabolic process"/>
    <property type="evidence" value="ECO:0007669"/>
    <property type="project" value="UniProtKB-KW"/>
</dbReference>
<keyword evidence="7" id="KW-0106">Calcium</keyword>
<protein>
    <recommendedName>
        <fullName evidence="4 12">Alpha-amylase</fullName>
        <ecNumber evidence="4 12">3.2.1.1</ecNumber>
    </recommendedName>
</protein>
<feature type="domain" description="CBM20" evidence="15">
    <location>
        <begin position="470"/>
        <end position="570"/>
    </location>
</feature>
<evidence type="ECO:0000256" key="5">
    <source>
        <dbReference type="ARBA" id="ARBA00022723"/>
    </source>
</evidence>
<evidence type="ECO:0000256" key="1">
    <source>
        <dbReference type="ARBA" id="ARBA00000548"/>
    </source>
</evidence>
<evidence type="ECO:0000256" key="9">
    <source>
        <dbReference type="ARBA" id="ARBA00023295"/>
    </source>
</evidence>
<dbReference type="Pfam" id="PF00128">
    <property type="entry name" value="Alpha-amylase"/>
    <property type="match status" value="1"/>
</dbReference>
<keyword evidence="6 12" id="KW-0378">Hydrolase</keyword>
<comment type="catalytic activity">
    <reaction evidence="1 12">
        <text>Endohydrolysis of (1-&gt;4)-alpha-D-glucosidic linkages in polysaccharides containing three or more (1-&gt;4)-alpha-linked D-glucose units.</text>
        <dbReference type="EC" id="3.2.1.1"/>
    </reaction>
</comment>
<dbReference type="Pfam" id="PF00686">
    <property type="entry name" value="CBM_20"/>
    <property type="match status" value="1"/>
</dbReference>
<dbReference type="InterPro" id="IPR013780">
    <property type="entry name" value="Glyco_hydro_b"/>
</dbReference>
<dbReference type="PANTHER" id="PTHR43447">
    <property type="entry name" value="ALPHA-AMYLASE"/>
    <property type="match status" value="1"/>
</dbReference>
<keyword evidence="17" id="KW-1185">Reference proteome</keyword>
<keyword evidence="10" id="KW-0624">Polysaccharide degradation</keyword>
<dbReference type="CDD" id="cd05808">
    <property type="entry name" value="CBM20_alpha_amylase"/>
    <property type="match status" value="1"/>
</dbReference>
<organism evidence="16 17">
    <name type="scientific">Rhizoctonia solani</name>
    <dbReference type="NCBI Taxonomy" id="456999"/>
    <lineage>
        <taxon>Eukaryota</taxon>
        <taxon>Fungi</taxon>
        <taxon>Dikarya</taxon>
        <taxon>Basidiomycota</taxon>
        <taxon>Agaricomycotina</taxon>
        <taxon>Agaricomycetes</taxon>
        <taxon>Cantharellales</taxon>
        <taxon>Ceratobasidiaceae</taxon>
        <taxon>Rhizoctonia</taxon>
    </lineage>
</organism>
<dbReference type="InterPro" id="IPR006046">
    <property type="entry name" value="Alpha_amylase"/>
</dbReference>
<dbReference type="PROSITE" id="PS51166">
    <property type="entry name" value="CBM20"/>
    <property type="match status" value="1"/>
</dbReference>